<comment type="caution">
    <text evidence="1">The sequence shown here is derived from an EMBL/GenBank/DDBJ whole genome shotgun (WGS) entry which is preliminary data.</text>
</comment>
<dbReference type="Proteomes" id="UP000636709">
    <property type="component" value="Unassembled WGS sequence"/>
</dbReference>
<protein>
    <submittedName>
        <fullName evidence="1">Uncharacterized protein</fullName>
    </submittedName>
</protein>
<organism evidence="1 2">
    <name type="scientific">Digitaria exilis</name>
    <dbReference type="NCBI Taxonomy" id="1010633"/>
    <lineage>
        <taxon>Eukaryota</taxon>
        <taxon>Viridiplantae</taxon>
        <taxon>Streptophyta</taxon>
        <taxon>Embryophyta</taxon>
        <taxon>Tracheophyta</taxon>
        <taxon>Spermatophyta</taxon>
        <taxon>Magnoliopsida</taxon>
        <taxon>Liliopsida</taxon>
        <taxon>Poales</taxon>
        <taxon>Poaceae</taxon>
        <taxon>PACMAD clade</taxon>
        <taxon>Panicoideae</taxon>
        <taxon>Panicodae</taxon>
        <taxon>Paniceae</taxon>
        <taxon>Anthephorinae</taxon>
        <taxon>Digitaria</taxon>
    </lineage>
</organism>
<accession>A0A835BU13</accession>
<dbReference type="OrthoDB" id="626274at2759"/>
<gene>
    <name evidence="1" type="ORF">HU200_029763</name>
</gene>
<sequence length="177" mass="19123">MVPLSTAVRDSYNDYQHQEVTTVGSEVDGSTPAIGFYGPFVTTNEGGKNVGEAAYGTCEHNENIGEAASGSKMPISNPVGNFCWPVVATNDEEENIGKVAYDSILNLESPDPTTLLRIMMGNKFSTDKVSKQFRNVARLQAPEFATLLTVMNNAGYGEAADDGQYDVDKVLTKLEGW</sequence>
<dbReference type="EMBL" id="JACEFO010001754">
    <property type="protein sequence ID" value="KAF8710036.1"/>
    <property type="molecule type" value="Genomic_DNA"/>
</dbReference>
<keyword evidence="2" id="KW-1185">Reference proteome</keyword>
<evidence type="ECO:0000313" key="2">
    <source>
        <dbReference type="Proteomes" id="UP000636709"/>
    </source>
</evidence>
<name>A0A835BU13_9POAL</name>
<dbReference type="AlphaFoldDB" id="A0A835BU13"/>
<proteinExistence type="predicted"/>
<reference evidence="1" key="1">
    <citation type="submission" date="2020-07" db="EMBL/GenBank/DDBJ databases">
        <title>Genome sequence and genetic diversity analysis of an under-domesticated orphan crop, white fonio (Digitaria exilis).</title>
        <authorList>
            <person name="Bennetzen J.L."/>
            <person name="Chen S."/>
            <person name="Ma X."/>
            <person name="Wang X."/>
            <person name="Yssel A.E.J."/>
            <person name="Chaluvadi S.R."/>
            <person name="Johnson M."/>
            <person name="Gangashetty P."/>
            <person name="Hamidou F."/>
            <person name="Sanogo M.D."/>
            <person name="Zwaenepoel A."/>
            <person name="Wallace J."/>
            <person name="Van De Peer Y."/>
            <person name="Van Deynze A."/>
        </authorList>
    </citation>
    <scope>NUCLEOTIDE SEQUENCE</scope>
    <source>
        <tissue evidence="1">Leaves</tissue>
    </source>
</reference>
<evidence type="ECO:0000313" key="1">
    <source>
        <dbReference type="EMBL" id="KAF8710036.1"/>
    </source>
</evidence>